<accession>A0A8D8F343</accession>
<reference evidence="1" key="1">
    <citation type="submission" date="2021-05" db="EMBL/GenBank/DDBJ databases">
        <authorList>
            <person name="Alioto T."/>
            <person name="Alioto T."/>
            <person name="Gomez Garrido J."/>
        </authorList>
    </citation>
    <scope>NUCLEOTIDE SEQUENCE</scope>
</reference>
<dbReference type="AlphaFoldDB" id="A0A8D8F343"/>
<evidence type="ECO:0000313" key="1">
    <source>
        <dbReference type="EMBL" id="CAG6455698.1"/>
    </source>
</evidence>
<protein>
    <submittedName>
        <fullName evidence="1">(northern house mosquito) hypothetical protein</fullName>
    </submittedName>
</protein>
<proteinExistence type="predicted"/>
<organism evidence="1">
    <name type="scientific">Culex pipiens</name>
    <name type="common">House mosquito</name>
    <dbReference type="NCBI Taxonomy" id="7175"/>
    <lineage>
        <taxon>Eukaryota</taxon>
        <taxon>Metazoa</taxon>
        <taxon>Ecdysozoa</taxon>
        <taxon>Arthropoda</taxon>
        <taxon>Hexapoda</taxon>
        <taxon>Insecta</taxon>
        <taxon>Pterygota</taxon>
        <taxon>Neoptera</taxon>
        <taxon>Endopterygota</taxon>
        <taxon>Diptera</taxon>
        <taxon>Nematocera</taxon>
        <taxon>Culicoidea</taxon>
        <taxon>Culicidae</taxon>
        <taxon>Culicinae</taxon>
        <taxon>Culicini</taxon>
        <taxon>Culex</taxon>
        <taxon>Culex</taxon>
    </lineage>
</organism>
<sequence length="168" mass="17523">MVIGRIESGGRGSSCGLLAAVEGALRAGRGRRKLGLVAAEGVVVRAFDAGRKHCGLGRLGRRRSSSRVHGRGMLLVVLGMSHGALVVQHGGVVLTLGQATSCGCRRSGSRAGKVHWTGKVRGHEAHRIAGRIDHVPRHEHKLGILAGRGSRMTRKVGRNAAGLGHAGH</sequence>
<dbReference type="EMBL" id="HBUE01029123">
    <property type="protein sequence ID" value="CAG6455698.1"/>
    <property type="molecule type" value="Transcribed_RNA"/>
</dbReference>
<name>A0A8D8F343_CULPI</name>